<keyword evidence="4" id="KW-1185">Reference proteome</keyword>
<dbReference type="Gene3D" id="3.10.450.50">
    <property type="match status" value="1"/>
</dbReference>
<dbReference type="SUPFAM" id="SSF54427">
    <property type="entry name" value="NTF2-like"/>
    <property type="match status" value="1"/>
</dbReference>
<dbReference type="EMBL" id="BRZI01000001">
    <property type="protein sequence ID" value="GLD28282.1"/>
    <property type="molecule type" value="Genomic_DNA"/>
</dbReference>
<evidence type="ECO:0000313" key="4">
    <source>
        <dbReference type="Proteomes" id="UP001064782"/>
    </source>
</evidence>
<dbReference type="AlphaFoldDB" id="A0A9P3Q3W1"/>
<proteinExistence type="predicted"/>
<gene>
    <name evidence="3" type="ORF">Mkiyose1413_01650</name>
    <name evidence="2" type="ORF">SRL2020028_22120</name>
</gene>
<dbReference type="InterPro" id="IPR032710">
    <property type="entry name" value="NTF2-like_dom_sf"/>
</dbReference>
<protein>
    <recommendedName>
        <fullName evidence="1">SnoaL-like domain-containing protein</fullName>
    </recommendedName>
</protein>
<dbReference type="Proteomes" id="UP001165663">
    <property type="component" value="Unassembled WGS sequence"/>
</dbReference>
<dbReference type="Pfam" id="PF13577">
    <property type="entry name" value="SnoaL_4"/>
    <property type="match status" value="1"/>
</dbReference>
<reference evidence="3" key="1">
    <citation type="submission" date="2022-08" db="EMBL/GenBank/DDBJ databases">
        <title>Mycobacterium kiyosense sp. nov., scotochromogenic slow-glowing species isolated from respiratory specimens.</title>
        <authorList>
            <person name="Fukano H."/>
            <person name="Kazumi Y."/>
            <person name="Sakagami N."/>
            <person name="Ato M."/>
            <person name="Mitarai S."/>
            <person name="Hoshino Y."/>
        </authorList>
    </citation>
    <scope>NUCLEOTIDE SEQUENCE</scope>
    <source>
        <strain evidence="3">1413</strain>
        <strain evidence="2">SRL2020-028</strain>
    </source>
</reference>
<sequence>MTVPDPPASLKPVRAHHGRQAITAAVAAVTEVTRTEHAIVGEVYGAGAREGCAVGRVTCIAHHWTQRPDGVSDLVWHLRYDDQYELGEDGWRISVRALTINAIETRSARRLLPREPG</sequence>
<evidence type="ECO:0000313" key="3">
    <source>
        <dbReference type="EMBL" id="GLD28282.1"/>
    </source>
</evidence>
<evidence type="ECO:0000313" key="2">
    <source>
        <dbReference type="EMBL" id="GLB82956.1"/>
    </source>
</evidence>
<accession>A0A9P3Q3W1</accession>
<feature type="domain" description="SnoaL-like" evidence="1">
    <location>
        <begin position="15"/>
        <end position="96"/>
    </location>
</feature>
<dbReference type="EMBL" id="BRXE01000018">
    <property type="protein sequence ID" value="GLB82956.1"/>
    <property type="molecule type" value="Genomic_DNA"/>
</dbReference>
<organism evidence="3 4">
    <name type="scientific">Mycobacterium kiyosense</name>
    <dbReference type="NCBI Taxonomy" id="2871094"/>
    <lineage>
        <taxon>Bacteria</taxon>
        <taxon>Bacillati</taxon>
        <taxon>Actinomycetota</taxon>
        <taxon>Actinomycetes</taxon>
        <taxon>Mycobacteriales</taxon>
        <taxon>Mycobacteriaceae</taxon>
        <taxon>Mycobacterium</taxon>
    </lineage>
</organism>
<name>A0A9P3Q3W1_9MYCO</name>
<dbReference type="InterPro" id="IPR037401">
    <property type="entry name" value="SnoaL-like"/>
</dbReference>
<comment type="caution">
    <text evidence="3">The sequence shown here is derived from an EMBL/GenBank/DDBJ whole genome shotgun (WGS) entry which is preliminary data.</text>
</comment>
<dbReference type="Proteomes" id="UP001064782">
    <property type="component" value="Unassembled WGS sequence"/>
</dbReference>
<evidence type="ECO:0000259" key="1">
    <source>
        <dbReference type="Pfam" id="PF13577"/>
    </source>
</evidence>